<accession>A0A4P8IH29</accession>
<dbReference type="Proteomes" id="UP000298653">
    <property type="component" value="Chromosome"/>
</dbReference>
<dbReference type="EMBL" id="CP040058">
    <property type="protein sequence ID" value="QCP35164.1"/>
    <property type="molecule type" value="Genomic_DNA"/>
</dbReference>
<reference evidence="1 2" key="1">
    <citation type="submission" date="2019-05" db="EMBL/GenBank/DDBJ databases">
        <title>Complete genome sequencing of Anaerostipes rhamnosivorans.</title>
        <authorList>
            <person name="Bui T.P.N."/>
            <person name="de Vos W.M."/>
        </authorList>
    </citation>
    <scope>NUCLEOTIDE SEQUENCE [LARGE SCALE GENOMIC DNA]</scope>
    <source>
        <strain evidence="1 2">1y2</strain>
    </source>
</reference>
<name>A0A4P8IH29_9FIRM</name>
<gene>
    <name evidence="1" type="ORF">AR1Y2_1710</name>
</gene>
<evidence type="ECO:0000313" key="1">
    <source>
        <dbReference type="EMBL" id="QCP35164.1"/>
    </source>
</evidence>
<dbReference type="KEGG" id="arf:AR1Y2_1710"/>
<dbReference type="AlphaFoldDB" id="A0A4P8IH29"/>
<organism evidence="1 2">
    <name type="scientific">Anaerostipes rhamnosivorans</name>
    <dbReference type="NCBI Taxonomy" id="1229621"/>
    <lineage>
        <taxon>Bacteria</taxon>
        <taxon>Bacillati</taxon>
        <taxon>Bacillota</taxon>
        <taxon>Clostridia</taxon>
        <taxon>Lachnospirales</taxon>
        <taxon>Lachnospiraceae</taxon>
        <taxon>Anaerostipes</taxon>
    </lineage>
</organism>
<sequence length="263" mass="30033">MVSPVKVSAKNPKEVTLKPGKTYKKYDITGDKKKDRISIKLSSHKKDPSIKMKTTVYVNGKKVYSKKGYCYGITAKIYTLKNKKPFLYLNSWADNGDGPVNALFQYQSRKLKKVINFQALFGTKYGTYGTHPGGSVVKVKGNTVTARFDLMSWTIGPSSYEYQYKYKKGTLKRTSSTGKVTTALYNNTATAKKNIKVYKTAKVRSSYTVLKRGQRVQFLKAYVKGRNHFLKIRMSNKKTGWIKGQLKYSDFDNRMFQEVFWAG</sequence>
<evidence type="ECO:0000313" key="2">
    <source>
        <dbReference type="Proteomes" id="UP000298653"/>
    </source>
</evidence>
<proteinExistence type="predicted"/>
<keyword evidence="2" id="KW-1185">Reference proteome</keyword>
<protein>
    <submittedName>
        <fullName evidence="1">Uncharacterized protein</fullName>
    </submittedName>
</protein>